<dbReference type="InterPro" id="IPR006439">
    <property type="entry name" value="HAD-SF_hydro_IA"/>
</dbReference>
<dbReference type="PANTHER" id="PTHR43434:SF1">
    <property type="entry name" value="PHOSPHOGLYCOLATE PHOSPHATASE"/>
    <property type="match status" value="1"/>
</dbReference>
<organism evidence="2">
    <name type="scientific">Candidatus Methanophaga sp. ANME-1 ERB7</name>
    <dbReference type="NCBI Taxonomy" id="2759913"/>
    <lineage>
        <taxon>Archaea</taxon>
        <taxon>Methanobacteriati</taxon>
        <taxon>Methanobacteriota</taxon>
        <taxon>Stenosarchaea group</taxon>
        <taxon>Methanomicrobia</taxon>
        <taxon>Candidatus Methanophagales</taxon>
        <taxon>Candidatus Methanophagaceae</taxon>
        <taxon>Candidatus Methanophaga</taxon>
    </lineage>
</organism>
<dbReference type="InterPro" id="IPR041492">
    <property type="entry name" value="HAD_2"/>
</dbReference>
<comment type="similarity">
    <text evidence="1">Belongs to the HAD-like hydrolase superfamily.</text>
</comment>
<proteinExistence type="inferred from homology"/>
<dbReference type="Pfam" id="PF13419">
    <property type="entry name" value="HAD_2"/>
    <property type="match status" value="1"/>
</dbReference>
<keyword evidence="2" id="KW-0378">Hydrolase</keyword>
<dbReference type="Gene3D" id="3.40.50.1000">
    <property type="entry name" value="HAD superfamily/HAD-like"/>
    <property type="match status" value="1"/>
</dbReference>
<dbReference type="NCBIfam" id="TIGR01549">
    <property type="entry name" value="HAD-SF-IA-v1"/>
    <property type="match status" value="1"/>
</dbReference>
<dbReference type="PANTHER" id="PTHR43434">
    <property type="entry name" value="PHOSPHOGLYCOLATE PHOSPHATASE"/>
    <property type="match status" value="1"/>
</dbReference>
<dbReference type="InterPro" id="IPR023198">
    <property type="entry name" value="PGP-like_dom2"/>
</dbReference>
<name>A0A7G9ZCQ0_9EURY</name>
<dbReference type="SFLD" id="SFLDG01129">
    <property type="entry name" value="C1.5:_HAD__Beta-PGM__Phosphata"/>
    <property type="match status" value="1"/>
</dbReference>
<dbReference type="NCBIfam" id="TIGR01509">
    <property type="entry name" value="HAD-SF-IA-v3"/>
    <property type="match status" value="1"/>
</dbReference>
<dbReference type="AlphaFoldDB" id="A0A7G9ZCQ0"/>
<dbReference type="InterPro" id="IPR050155">
    <property type="entry name" value="HAD-like_hydrolase_sf"/>
</dbReference>
<evidence type="ECO:0000313" key="2">
    <source>
        <dbReference type="EMBL" id="QNO58034.1"/>
    </source>
</evidence>
<sequence length="213" mass="24403">MIKAIIFDLDGVLLDSVGRDMAISIRVFKKFGYSITKADEQYIIGWHPADRISLFAKQFDISEEEQRLILEDEMRLYRELWDSTSKLLPGVKETFERMKNCGITLALATTSTNESVQNFMQKFRLLGYFKLVLTREDVSERKPNPEIYIKAHDELGYNHDEIIVVEDTEIGVRAAKSAGLNCVAVPNQHTKKQDFSKDDYVLESIGELSKVIC</sequence>
<dbReference type="GO" id="GO:0008967">
    <property type="term" value="F:phosphoglycolate phosphatase activity"/>
    <property type="evidence" value="ECO:0007669"/>
    <property type="project" value="UniProtKB-EC"/>
</dbReference>
<dbReference type="EMBL" id="MT631711">
    <property type="protein sequence ID" value="QNO58034.1"/>
    <property type="molecule type" value="Genomic_DNA"/>
</dbReference>
<dbReference type="SFLD" id="SFLDG01135">
    <property type="entry name" value="C1.5.6:_HAD__Beta-PGM__Phospha"/>
    <property type="match status" value="1"/>
</dbReference>
<gene>
    <name evidence="2" type="primary">gph</name>
    <name evidence="2" type="ORF">MAPFNFNJ_00013</name>
</gene>
<dbReference type="SFLD" id="SFLDS00003">
    <property type="entry name" value="Haloacid_Dehalogenase"/>
    <property type="match status" value="1"/>
</dbReference>
<dbReference type="GO" id="GO:0006281">
    <property type="term" value="P:DNA repair"/>
    <property type="evidence" value="ECO:0007669"/>
    <property type="project" value="TreeGrafter"/>
</dbReference>
<dbReference type="SUPFAM" id="SSF56784">
    <property type="entry name" value="HAD-like"/>
    <property type="match status" value="1"/>
</dbReference>
<accession>A0A7G9ZCQ0</accession>
<dbReference type="EC" id="3.1.3.18" evidence="2"/>
<reference evidence="2" key="1">
    <citation type="submission" date="2020-06" db="EMBL/GenBank/DDBJ databases">
        <title>Unique genomic features of the anaerobic methanotrophic archaea.</title>
        <authorList>
            <person name="Chadwick G.L."/>
            <person name="Skennerton C.T."/>
            <person name="Laso-Perez R."/>
            <person name="Leu A.O."/>
            <person name="Speth D.R."/>
            <person name="Yu H."/>
            <person name="Morgan-Lang C."/>
            <person name="Hatzenpichler R."/>
            <person name="Goudeau D."/>
            <person name="Malmstrom R."/>
            <person name="Brazelton W.J."/>
            <person name="Woyke T."/>
            <person name="Hallam S.J."/>
            <person name="Tyson G.W."/>
            <person name="Wegener G."/>
            <person name="Boetius A."/>
            <person name="Orphan V."/>
        </authorList>
    </citation>
    <scope>NUCLEOTIDE SEQUENCE</scope>
</reference>
<dbReference type="InterPro" id="IPR023214">
    <property type="entry name" value="HAD_sf"/>
</dbReference>
<protein>
    <submittedName>
        <fullName evidence="2">Phosphoglycolate phosphatase</fullName>
        <ecNumber evidence="2">3.1.3.18</ecNumber>
    </submittedName>
</protein>
<dbReference type="Gene3D" id="1.10.150.240">
    <property type="entry name" value="Putative phosphatase, domain 2"/>
    <property type="match status" value="1"/>
</dbReference>
<dbReference type="InterPro" id="IPR036412">
    <property type="entry name" value="HAD-like_sf"/>
</dbReference>
<evidence type="ECO:0000256" key="1">
    <source>
        <dbReference type="ARBA" id="ARBA00007958"/>
    </source>
</evidence>